<dbReference type="InterPro" id="IPR034660">
    <property type="entry name" value="DinB/YfiT-like"/>
</dbReference>
<evidence type="ECO:0000313" key="3">
    <source>
        <dbReference type="Proteomes" id="UP000290365"/>
    </source>
</evidence>
<name>A0A4P6JNY0_KTERU</name>
<dbReference type="InterPro" id="IPR024775">
    <property type="entry name" value="DinB-like"/>
</dbReference>
<evidence type="ECO:0000259" key="1">
    <source>
        <dbReference type="Pfam" id="PF12867"/>
    </source>
</evidence>
<dbReference type="Gene3D" id="1.20.120.450">
    <property type="entry name" value="dinb family like domain"/>
    <property type="match status" value="1"/>
</dbReference>
<dbReference type="AlphaFoldDB" id="A0A4P6JNY0"/>
<accession>A0A4P6JNY0</accession>
<dbReference type="OrthoDB" id="9793216at2"/>
<reference evidence="2 3" key="1">
    <citation type="submission" date="2019-01" db="EMBL/GenBank/DDBJ databases">
        <title>Ktedonosporobacter rubrisoli SCAWS-G2.</title>
        <authorList>
            <person name="Huang Y."/>
            <person name="Yan B."/>
        </authorList>
    </citation>
    <scope>NUCLEOTIDE SEQUENCE [LARGE SCALE GENOMIC DNA]</scope>
    <source>
        <strain evidence="2 3">SCAWS-G2</strain>
    </source>
</reference>
<dbReference type="SUPFAM" id="SSF109854">
    <property type="entry name" value="DinB/YfiT-like putative metalloenzymes"/>
    <property type="match status" value="1"/>
</dbReference>
<dbReference type="Pfam" id="PF12867">
    <property type="entry name" value="DinB_2"/>
    <property type="match status" value="1"/>
</dbReference>
<dbReference type="RefSeq" id="WP_129887239.1">
    <property type="nucleotide sequence ID" value="NZ_CP035758.1"/>
</dbReference>
<proteinExistence type="predicted"/>
<keyword evidence="3" id="KW-1185">Reference proteome</keyword>
<gene>
    <name evidence="2" type="ORF">EPA93_10660</name>
</gene>
<sequence length="158" mass="18488">MATNKRSQLLATFAQTPTTLTRLTASLEDKILDSRSAPDEWSIREILAHLVDDEMFVMRTRLERMIKEDSPHLVSNDEKRWYSQRNTARDGINELLQDFAIQRTASQNILTFLREEEWSREAYHPEIGQITVEALLTYWVEHDLVHIQQIEHNLAGAR</sequence>
<dbReference type="Proteomes" id="UP000290365">
    <property type="component" value="Chromosome"/>
</dbReference>
<evidence type="ECO:0000313" key="2">
    <source>
        <dbReference type="EMBL" id="QBD76446.1"/>
    </source>
</evidence>
<organism evidence="2 3">
    <name type="scientific">Ktedonosporobacter rubrisoli</name>
    <dbReference type="NCBI Taxonomy" id="2509675"/>
    <lineage>
        <taxon>Bacteria</taxon>
        <taxon>Bacillati</taxon>
        <taxon>Chloroflexota</taxon>
        <taxon>Ktedonobacteria</taxon>
        <taxon>Ktedonobacterales</taxon>
        <taxon>Ktedonosporobacteraceae</taxon>
        <taxon>Ktedonosporobacter</taxon>
    </lineage>
</organism>
<feature type="domain" description="DinB-like" evidence="1">
    <location>
        <begin position="13"/>
        <end position="150"/>
    </location>
</feature>
<dbReference type="KEGG" id="kbs:EPA93_10660"/>
<dbReference type="EMBL" id="CP035758">
    <property type="protein sequence ID" value="QBD76446.1"/>
    <property type="molecule type" value="Genomic_DNA"/>
</dbReference>
<protein>
    <submittedName>
        <fullName evidence="2">DinB family protein</fullName>
    </submittedName>
</protein>